<feature type="transmembrane region" description="Helical" evidence="1">
    <location>
        <begin position="107"/>
        <end position="130"/>
    </location>
</feature>
<evidence type="ECO:0000313" key="4">
    <source>
        <dbReference type="Proteomes" id="UP001337655"/>
    </source>
</evidence>
<sequence length="304" mass="33065">MSPLQPKGGLAAAQVAFFAPALLISTYIVFRHGLRRQLGWLYLVLLSILRLVGASATLWSETQNDYSKSILQTAFITSAVGTAPLLLVLLGFMQLVNKDMKTAGSAVGIWVFRGIHLLSLAALVLAILGGTDISSTISSTVSLGHTLLKAGSIVFLVIYLALAAITFLTFSRKYAVLTEERKLVDAGLAALPFLLVRIIYTVVVSFAGKGSIFYLWNVNVYVSAFMQFLMEAFVVVIFMTAGLLTPKRAKTVGQRGPEYASVGSEYDMENGGHQMGPQRVRQHEQQNIGGYRPSRLIRNAMRGS</sequence>
<feature type="transmembrane region" description="Helical" evidence="1">
    <location>
        <begin position="71"/>
        <end position="95"/>
    </location>
</feature>
<proteinExistence type="predicted"/>
<evidence type="ECO:0000259" key="2">
    <source>
        <dbReference type="Pfam" id="PF24800"/>
    </source>
</evidence>
<feature type="transmembrane region" description="Helical" evidence="1">
    <location>
        <begin position="150"/>
        <end position="171"/>
    </location>
</feature>
<evidence type="ECO:0000256" key="1">
    <source>
        <dbReference type="SAM" id="Phobius"/>
    </source>
</evidence>
<evidence type="ECO:0000313" key="3">
    <source>
        <dbReference type="EMBL" id="KAK5169019.1"/>
    </source>
</evidence>
<keyword evidence="4" id="KW-1185">Reference proteome</keyword>
<gene>
    <name evidence="3" type="ORF">LTR77_006328</name>
</gene>
<accession>A0AAV9P7L3</accession>
<feature type="transmembrane region" description="Helical" evidence="1">
    <location>
        <begin position="183"/>
        <end position="208"/>
    </location>
</feature>
<comment type="caution">
    <text evidence="3">The sequence shown here is derived from an EMBL/GenBank/DDBJ whole genome shotgun (WGS) entry which is preliminary data.</text>
</comment>
<dbReference type="PANTHER" id="PTHR42109:SF2">
    <property type="entry name" value="INTEGRAL MEMBRANE PROTEIN"/>
    <property type="match status" value="1"/>
</dbReference>
<keyword evidence="1" id="KW-0472">Membrane</keyword>
<dbReference type="PANTHER" id="PTHR42109">
    <property type="entry name" value="UNPLACED GENOMIC SCAFFOLD UM_SCAF_CONTIG_1.265, WHOLE GENOME SHOTGUN SEQUENCE"/>
    <property type="match status" value="1"/>
</dbReference>
<name>A0AAV9P7L3_9PEZI</name>
<dbReference type="InterPro" id="IPR056119">
    <property type="entry name" value="DUF7702"/>
</dbReference>
<feature type="transmembrane region" description="Helical" evidence="1">
    <location>
        <begin position="12"/>
        <end position="30"/>
    </location>
</feature>
<dbReference type="AlphaFoldDB" id="A0AAV9P7L3"/>
<dbReference type="EMBL" id="JAVRRT010000009">
    <property type="protein sequence ID" value="KAK5169019.1"/>
    <property type="molecule type" value="Genomic_DNA"/>
</dbReference>
<feature type="domain" description="DUF7702" evidence="2">
    <location>
        <begin position="6"/>
        <end position="245"/>
    </location>
</feature>
<feature type="transmembrane region" description="Helical" evidence="1">
    <location>
        <begin position="39"/>
        <end position="59"/>
    </location>
</feature>
<dbReference type="Pfam" id="PF24800">
    <property type="entry name" value="DUF7702"/>
    <property type="match status" value="1"/>
</dbReference>
<protein>
    <recommendedName>
        <fullName evidence="2">DUF7702 domain-containing protein</fullName>
    </recommendedName>
</protein>
<reference evidence="3 4" key="1">
    <citation type="submission" date="2023-08" db="EMBL/GenBank/DDBJ databases">
        <title>Black Yeasts Isolated from many extreme environments.</title>
        <authorList>
            <person name="Coleine C."/>
            <person name="Stajich J.E."/>
            <person name="Selbmann L."/>
        </authorList>
    </citation>
    <scope>NUCLEOTIDE SEQUENCE [LARGE SCALE GENOMIC DNA]</scope>
    <source>
        <strain evidence="3 4">CCFEE 5935</strain>
    </source>
</reference>
<dbReference type="Proteomes" id="UP001337655">
    <property type="component" value="Unassembled WGS sequence"/>
</dbReference>
<dbReference type="RefSeq" id="XP_064658485.1">
    <property type="nucleotide sequence ID" value="XM_064803570.1"/>
</dbReference>
<keyword evidence="1" id="KW-1133">Transmembrane helix</keyword>
<keyword evidence="1" id="KW-0812">Transmembrane</keyword>
<dbReference type="GeneID" id="89927668"/>
<feature type="transmembrane region" description="Helical" evidence="1">
    <location>
        <begin position="220"/>
        <end position="245"/>
    </location>
</feature>
<organism evidence="3 4">
    <name type="scientific">Saxophila tyrrhenica</name>
    <dbReference type="NCBI Taxonomy" id="1690608"/>
    <lineage>
        <taxon>Eukaryota</taxon>
        <taxon>Fungi</taxon>
        <taxon>Dikarya</taxon>
        <taxon>Ascomycota</taxon>
        <taxon>Pezizomycotina</taxon>
        <taxon>Dothideomycetes</taxon>
        <taxon>Dothideomycetidae</taxon>
        <taxon>Mycosphaerellales</taxon>
        <taxon>Extremaceae</taxon>
        <taxon>Saxophila</taxon>
    </lineage>
</organism>